<dbReference type="SUPFAM" id="SSF52833">
    <property type="entry name" value="Thioredoxin-like"/>
    <property type="match status" value="1"/>
</dbReference>
<name>A0ABR2VA87_9PEZI</name>
<dbReference type="InterPro" id="IPR013766">
    <property type="entry name" value="Thioredoxin_domain"/>
</dbReference>
<sequence length="134" mass="14731">MAEAVQVIRSTAEFDTLLKSNKFVVTDFHATWCGPCKAMAPLFTQHATKHSSPGKVAFAKVDVDEVPEVASRYRVTNIPTFLFVKDGEGYEEVRSANPPKLKTAVDEMVAELDKEIGAADEGNDVAEAIQDENW</sequence>
<dbReference type="PROSITE" id="PS00194">
    <property type="entry name" value="THIOREDOXIN_1"/>
    <property type="match status" value="1"/>
</dbReference>
<dbReference type="PROSITE" id="PS51352">
    <property type="entry name" value="THIOREDOXIN_2"/>
    <property type="match status" value="1"/>
</dbReference>
<evidence type="ECO:0000256" key="2">
    <source>
        <dbReference type="ARBA" id="ARBA00023157"/>
    </source>
</evidence>
<dbReference type="InterPro" id="IPR036249">
    <property type="entry name" value="Thioredoxin-like_sf"/>
</dbReference>
<comment type="caution">
    <text evidence="4">The sequence shown here is derived from an EMBL/GenBank/DDBJ whole genome shotgun (WGS) entry which is preliminary data.</text>
</comment>
<reference evidence="4 5" key="1">
    <citation type="journal article" date="2024" name="J. Plant Pathol.">
        <title>Sequence and assembly of the genome of Seiridium unicorne, isolate CBS 538.82, causal agent of cypress canker disease.</title>
        <authorList>
            <person name="Scali E."/>
            <person name="Rocca G.D."/>
            <person name="Danti R."/>
            <person name="Garbelotto M."/>
            <person name="Barberini S."/>
            <person name="Baroncelli R."/>
            <person name="Emiliani G."/>
        </authorList>
    </citation>
    <scope>NUCLEOTIDE SEQUENCE [LARGE SCALE GENOMIC DNA]</scope>
    <source>
        <strain evidence="4 5">BM-138-508</strain>
    </source>
</reference>
<dbReference type="InterPro" id="IPR017937">
    <property type="entry name" value="Thioredoxin_CS"/>
</dbReference>
<dbReference type="PANTHER" id="PTHR46115">
    <property type="entry name" value="THIOREDOXIN-LIKE PROTEIN 1"/>
    <property type="match status" value="1"/>
</dbReference>
<evidence type="ECO:0000256" key="1">
    <source>
        <dbReference type="ARBA" id="ARBA00008987"/>
    </source>
</evidence>
<dbReference type="Proteomes" id="UP001408356">
    <property type="component" value="Unassembled WGS sequence"/>
</dbReference>
<gene>
    <name evidence="4" type="ORF">SUNI508_03834</name>
</gene>
<proteinExistence type="inferred from homology"/>
<evidence type="ECO:0000313" key="5">
    <source>
        <dbReference type="Proteomes" id="UP001408356"/>
    </source>
</evidence>
<organism evidence="4 5">
    <name type="scientific">Seiridium unicorne</name>
    <dbReference type="NCBI Taxonomy" id="138068"/>
    <lineage>
        <taxon>Eukaryota</taxon>
        <taxon>Fungi</taxon>
        <taxon>Dikarya</taxon>
        <taxon>Ascomycota</taxon>
        <taxon>Pezizomycotina</taxon>
        <taxon>Sordariomycetes</taxon>
        <taxon>Xylariomycetidae</taxon>
        <taxon>Amphisphaeriales</taxon>
        <taxon>Sporocadaceae</taxon>
        <taxon>Seiridium</taxon>
    </lineage>
</organism>
<evidence type="ECO:0000259" key="3">
    <source>
        <dbReference type="PROSITE" id="PS51352"/>
    </source>
</evidence>
<protein>
    <submittedName>
        <fullName evidence="4">Thioredoxin domain-containing protein</fullName>
    </submittedName>
</protein>
<keyword evidence="2" id="KW-1015">Disulfide bond</keyword>
<accession>A0ABR2VA87</accession>
<dbReference type="EMBL" id="JARVKF010000057">
    <property type="protein sequence ID" value="KAK9423818.1"/>
    <property type="molecule type" value="Genomic_DNA"/>
</dbReference>
<keyword evidence="5" id="KW-1185">Reference proteome</keyword>
<comment type="similarity">
    <text evidence="1">Belongs to the thioredoxin family.</text>
</comment>
<dbReference type="PRINTS" id="PR00421">
    <property type="entry name" value="THIOREDOXIN"/>
</dbReference>
<dbReference type="Gene3D" id="3.40.30.10">
    <property type="entry name" value="Glutaredoxin"/>
    <property type="match status" value="1"/>
</dbReference>
<dbReference type="CDD" id="cd02947">
    <property type="entry name" value="TRX_family"/>
    <property type="match status" value="1"/>
</dbReference>
<evidence type="ECO:0000313" key="4">
    <source>
        <dbReference type="EMBL" id="KAK9423818.1"/>
    </source>
</evidence>
<feature type="domain" description="Thioredoxin" evidence="3">
    <location>
        <begin position="1"/>
        <end position="110"/>
    </location>
</feature>
<dbReference type="Pfam" id="PF00085">
    <property type="entry name" value="Thioredoxin"/>
    <property type="match status" value="1"/>
</dbReference>